<feature type="compositionally biased region" description="Polar residues" evidence="1">
    <location>
        <begin position="164"/>
        <end position="179"/>
    </location>
</feature>
<feature type="compositionally biased region" description="Low complexity" evidence="1">
    <location>
        <begin position="15"/>
        <end position="71"/>
    </location>
</feature>
<gene>
    <name evidence="2" type="ORF">DACRYDRAFT_111844</name>
</gene>
<organism evidence="2 3">
    <name type="scientific">Dacryopinax primogenitus (strain DJM 731)</name>
    <name type="common">Brown rot fungus</name>
    <dbReference type="NCBI Taxonomy" id="1858805"/>
    <lineage>
        <taxon>Eukaryota</taxon>
        <taxon>Fungi</taxon>
        <taxon>Dikarya</taxon>
        <taxon>Basidiomycota</taxon>
        <taxon>Agaricomycotina</taxon>
        <taxon>Dacrymycetes</taxon>
        <taxon>Dacrymycetales</taxon>
        <taxon>Dacrymycetaceae</taxon>
        <taxon>Dacryopinax</taxon>
    </lineage>
</organism>
<evidence type="ECO:0000313" key="2">
    <source>
        <dbReference type="EMBL" id="EJT97299.1"/>
    </source>
</evidence>
<dbReference type="GeneID" id="63684359"/>
<dbReference type="Proteomes" id="UP000030653">
    <property type="component" value="Unassembled WGS sequence"/>
</dbReference>
<feature type="compositionally biased region" description="Basic and acidic residues" evidence="1">
    <location>
        <begin position="85"/>
        <end position="95"/>
    </location>
</feature>
<feature type="non-terminal residue" evidence="2">
    <location>
        <position position="1"/>
    </location>
</feature>
<dbReference type="AlphaFoldDB" id="M5FR26"/>
<keyword evidence="3" id="KW-1185">Reference proteome</keyword>
<evidence type="ECO:0000313" key="3">
    <source>
        <dbReference type="Proteomes" id="UP000030653"/>
    </source>
</evidence>
<feature type="compositionally biased region" description="Polar residues" evidence="1">
    <location>
        <begin position="143"/>
        <end position="156"/>
    </location>
</feature>
<dbReference type="EMBL" id="JH795877">
    <property type="protein sequence ID" value="EJT97299.1"/>
    <property type="molecule type" value="Genomic_DNA"/>
</dbReference>
<evidence type="ECO:0000256" key="1">
    <source>
        <dbReference type="SAM" id="MobiDB-lite"/>
    </source>
</evidence>
<reference evidence="2 3" key="1">
    <citation type="journal article" date="2012" name="Science">
        <title>The Paleozoic origin of enzymatic lignin decomposition reconstructed from 31 fungal genomes.</title>
        <authorList>
            <person name="Floudas D."/>
            <person name="Binder M."/>
            <person name="Riley R."/>
            <person name="Barry K."/>
            <person name="Blanchette R.A."/>
            <person name="Henrissat B."/>
            <person name="Martinez A.T."/>
            <person name="Otillar R."/>
            <person name="Spatafora J.W."/>
            <person name="Yadav J.S."/>
            <person name="Aerts A."/>
            <person name="Benoit I."/>
            <person name="Boyd A."/>
            <person name="Carlson A."/>
            <person name="Copeland A."/>
            <person name="Coutinho P.M."/>
            <person name="de Vries R.P."/>
            <person name="Ferreira P."/>
            <person name="Findley K."/>
            <person name="Foster B."/>
            <person name="Gaskell J."/>
            <person name="Glotzer D."/>
            <person name="Gorecki P."/>
            <person name="Heitman J."/>
            <person name="Hesse C."/>
            <person name="Hori C."/>
            <person name="Igarashi K."/>
            <person name="Jurgens J.A."/>
            <person name="Kallen N."/>
            <person name="Kersten P."/>
            <person name="Kohler A."/>
            <person name="Kuees U."/>
            <person name="Kumar T.K.A."/>
            <person name="Kuo A."/>
            <person name="LaButti K."/>
            <person name="Larrondo L.F."/>
            <person name="Lindquist E."/>
            <person name="Ling A."/>
            <person name="Lombard V."/>
            <person name="Lucas S."/>
            <person name="Lundell T."/>
            <person name="Martin R."/>
            <person name="McLaughlin D.J."/>
            <person name="Morgenstern I."/>
            <person name="Morin E."/>
            <person name="Murat C."/>
            <person name="Nagy L.G."/>
            <person name="Nolan M."/>
            <person name="Ohm R.A."/>
            <person name="Patyshakuliyeva A."/>
            <person name="Rokas A."/>
            <person name="Ruiz-Duenas F.J."/>
            <person name="Sabat G."/>
            <person name="Salamov A."/>
            <person name="Samejima M."/>
            <person name="Schmutz J."/>
            <person name="Slot J.C."/>
            <person name="St John F."/>
            <person name="Stenlid J."/>
            <person name="Sun H."/>
            <person name="Sun S."/>
            <person name="Syed K."/>
            <person name="Tsang A."/>
            <person name="Wiebenga A."/>
            <person name="Young D."/>
            <person name="Pisabarro A."/>
            <person name="Eastwood D.C."/>
            <person name="Martin F."/>
            <person name="Cullen D."/>
            <person name="Grigoriev I.V."/>
            <person name="Hibbett D.S."/>
        </authorList>
    </citation>
    <scope>NUCLEOTIDE SEQUENCE [LARGE SCALE GENOMIC DNA]</scope>
    <source>
        <strain evidence="2 3">DJM-731 SS1</strain>
    </source>
</reference>
<dbReference type="HOGENOM" id="CLU_123984_0_0_1"/>
<sequence>VTGFGGYPTGTQGNQSYGGQQPYRPQQQYQSYGAQQQYRPQQQYQSYGSQQQYQPHSAPQPSRPQQRSLPLHQQQLHEGNGVDYKNWDDERDHGSKSANDPFPNYAPNGYNGLFGYDPRKEYNEQNLSSQSGSSGSGSSGSSEIETVRNSTGTCTVLSPACNVPHSNSRLGRSCSIPRQ</sequence>
<proteinExistence type="predicted"/>
<protein>
    <submittedName>
        <fullName evidence="2">Uncharacterized protein</fullName>
    </submittedName>
</protein>
<feature type="region of interest" description="Disordered" evidence="1">
    <location>
        <begin position="1"/>
        <end position="179"/>
    </location>
</feature>
<accession>M5FR26</accession>
<name>M5FR26_DACPD</name>
<dbReference type="RefSeq" id="XP_040624197.1">
    <property type="nucleotide sequence ID" value="XM_040769297.1"/>
</dbReference>